<protein>
    <submittedName>
        <fullName evidence="2 4">Uncharacterized protein</fullName>
    </submittedName>
</protein>
<dbReference type="AlphaFoldDB" id="A0A183FZ81"/>
<evidence type="ECO:0000313" key="2">
    <source>
        <dbReference type="EMBL" id="VDO98248.1"/>
    </source>
</evidence>
<accession>A0A183FZ81</accession>
<evidence type="ECO:0000313" key="3">
    <source>
        <dbReference type="Proteomes" id="UP000050761"/>
    </source>
</evidence>
<dbReference type="EMBL" id="UZAH01028177">
    <property type="protein sequence ID" value="VDO98248.1"/>
    <property type="molecule type" value="Genomic_DNA"/>
</dbReference>
<reference evidence="2 3" key="1">
    <citation type="submission" date="2018-11" db="EMBL/GenBank/DDBJ databases">
        <authorList>
            <consortium name="Pathogen Informatics"/>
        </authorList>
    </citation>
    <scope>NUCLEOTIDE SEQUENCE [LARGE SCALE GENOMIC DNA]</scope>
</reference>
<evidence type="ECO:0000313" key="4">
    <source>
        <dbReference type="WBParaSite" id="HPBE_0001403101-mRNA-1"/>
    </source>
</evidence>
<evidence type="ECO:0000256" key="1">
    <source>
        <dbReference type="SAM" id="MobiDB-lite"/>
    </source>
</evidence>
<feature type="region of interest" description="Disordered" evidence="1">
    <location>
        <begin position="1"/>
        <end position="28"/>
    </location>
</feature>
<name>A0A183FZ81_HELPZ</name>
<dbReference type="Proteomes" id="UP000050761">
    <property type="component" value="Unassembled WGS sequence"/>
</dbReference>
<dbReference type="WBParaSite" id="HPBE_0001403101-mRNA-1">
    <property type="protein sequence ID" value="HPBE_0001403101-mRNA-1"/>
    <property type="gene ID" value="HPBE_0001403101"/>
</dbReference>
<keyword evidence="3" id="KW-1185">Reference proteome</keyword>
<sequence length="82" mass="8918">MKQRQGHAADCGRQTFAERRDGDGGSALSWPSVLVIVATISGSRDAGAADVERCGAWEFHALTEESLLAAVQLKHRGYRYDL</sequence>
<reference evidence="4" key="2">
    <citation type="submission" date="2019-09" db="UniProtKB">
        <authorList>
            <consortium name="WormBaseParasite"/>
        </authorList>
    </citation>
    <scope>IDENTIFICATION</scope>
</reference>
<organism evidence="3 4">
    <name type="scientific">Heligmosomoides polygyrus</name>
    <name type="common">Parasitic roundworm</name>
    <dbReference type="NCBI Taxonomy" id="6339"/>
    <lineage>
        <taxon>Eukaryota</taxon>
        <taxon>Metazoa</taxon>
        <taxon>Ecdysozoa</taxon>
        <taxon>Nematoda</taxon>
        <taxon>Chromadorea</taxon>
        <taxon>Rhabditida</taxon>
        <taxon>Rhabditina</taxon>
        <taxon>Rhabditomorpha</taxon>
        <taxon>Strongyloidea</taxon>
        <taxon>Heligmosomidae</taxon>
        <taxon>Heligmosomoides</taxon>
    </lineage>
</organism>
<accession>A0A3P8DCK7</accession>
<gene>
    <name evidence="2" type="ORF">HPBE_LOCUS14032</name>
</gene>
<proteinExistence type="predicted"/>